<name>A0A061R8U4_9CHLO</name>
<organism evidence="1">
    <name type="scientific">Tetraselmis sp. GSL018</name>
    <dbReference type="NCBI Taxonomy" id="582737"/>
    <lineage>
        <taxon>Eukaryota</taxon>
        <taxon>Viridiplantae</taxon>
        <taxon>Chlorophyta</taxon>
        <taxon>core chlorophytes</taxon>
        <taxon>Chlorodendrophyceae</taxon>
        <taxon>Chlorodendrales</taxon>
        <taxon>Chlorodendraceae</taxon>
        <taxon>Tetraselmis</taxon>
    </lineage>
</organism>
<feature type="non-terminal residue" evidence="1">
    <location>
        <position position="68"/>
    </location>
</feature>
<sequence length="68" mass="7587">PVKTRACKHIMQRCLATTNSDANSSCVVAVSRVPIHPNPKWDKKWICSGNKKKSFVEVLFQSRAPPPP</sequence>
<gene>
    <name evidence="1" type="ORF">TSPGSL018_8785</name>
</gene>
<reference evidence="1" key="1">
    <citation type="submission" date="2014-05" db="EMBL/GenBank/DDBJ databases">
        <title>The transcriptome of the halophilic microalga Tetraselmis sp. GSL018 isolated from the Great Salt Lake, Utah.</title>
        <authorList>
            <person name="Jinkerson R.E."/>
            <person name="D'Adamo S."/>
            <person name="Posewitz M.C."/>
        </authorList>
    </citation>
    <scope>NUCLEOTIDE SEQUENCE</scope>
    <source>
        <strain evidence="1">GSL018</strain>
    </source>
</reference>
<dbReference type="EMBL" id="GBEZ01017983">
    <property type="protein sequence ID" value="JAC68403.1"/>
    <property type="molecule type" value="Transcribed_RNA"/>
</dbReference>
<protein>
    <submittedName>
        <fullName evidence="1">Uncharacterized protein</fullName>
    </submittedName>
</protein>
<evidence type="ECO:0000313" key="1">
    <source>
        <dbReference type="EMBL" id="JAC68403.1"/>
    </source>
</evidence>
<proteinExistence type="predicted"/>
<feature type="non-terminal residue" evidence="1">
    <location>
        <position position="1"/>
    </location>
</feature>
<dbReference type="AlphaFoldDB" id="A0A061R8U4"/>
<accession>A0A061R8U4</accession>